<evidence type="ECO:0000313" key="2">
    <source>
        <dbReference type="EMBL" id="GAA1504433.1"/>
    </source>
</evidence>
<evidence type="ECO:0000313" key="3">
    <source>
        <dbReference type="Proteomes" id="UP001500443"/>
    </source>
</evidence>
<keyword evidence="1" id="KW-0472">Membrane</keyword>
<proteinExistence type="predicted"/>
<keyword evidence="1" id="KW-1133">Transmembrane helix</keyword>
<accession>A0ABP4KPJ0</accession>
<sequence length="73" mass="7649">MSPYDLRSPVAAMAVVAVAVVVVMARSLRGAALNGLSAPFQRPPLPGRALKCAGHTPRMPGRWAGWPGSVITR</sequence>
<keyword evidence="3" id="KW-1185">Reference proteome</keyword>
<name>A0ABP4KPJ0_9ACTN</name>
<reference evidence="3" key="1">
    <citation type="journal article" date="2019" name="Int. J. Syst. Evol. Microbiol.">
        <title>The Global Catalogue of Microorganisms (GCM) 10K type strain sequencing project: providing services to taxonomists for standard genome sequencing and annotation.</title>
        <authorList>
            <consortium name="The Broad Institute Genomics Platform"/>
            <consortium name="The Broad Institute Genome Sequencing Center for Infectious Disease"/>
            <person name="Wu L."/>
            <person name="Ma J."/>
        </authorList>
    </citation>
    <scope>NUCLEOTIDE SEQUENCE [LARGE SCALE GENOMIC DNA]</scope>
    <source>
        <strain evidence="3">JCM 15481</strain>
    </source>
</reference>
<evidence type="ECO:0000256" key="1">
    <source>
        <dbReference type="SAM" id="Phobius"/>
    </source>
</evidence>
<protein>
    <submittedName>
        <fullName evidence="2">Uncharacterized protein</fullName>
    </submittedName>
</protein>
<gene>
    <name evidence="2" type="ORF">GCM10009802_60990</name>
</gene>
<comment type="caution">
    <text evidence="2">The sequence shown here is derived from an EMBL/GenBank/DDBJ whole genome shotgun (WGS) entry which is preliminary data.</text>
</comment>
<organism evidence="2 3">
    <name type="scientific">Streptomyces synnematoformans</name>
    <dbReference type="NCBI Taxonomy" id="415721"/>
    <lineage>
        <taxon>Bacteria</taxon>
        <taxon>Bacillati</taxon>
        <taxon>Actinomycetota</taxon>
        <taxon>Actinomycetes</taxon>
        <taxon>Kitasatosporales</taxon>
        <taxon>Streptomycetaceae</taxon>
        <taxon>Streptomyces</taxon>
    </lineage>
</organism>
<dbReference type="EMBL" id="BAAAPF010000361">
    <property type="protein sequence ID" value="GAA1504433.1"/>
    <property type="molecule type" value="Genomic_DNA"/>
</dbReference>
<dbReference type="Proteomes" id="UP001500443">
    <property type="component" value="Unassembled WGS sequence"/>
</dbReference>
<feature type="transmembrane region" description="Helical" evidence="1">
    <location>
        <begin position="6"/>
        <end position="25"/>
    </location>
</feature>
<keyword evidence="1" id="KW-0812">Transmembrane</keyword>